<evidence type="ECO:0000313" key="1">
    <source>
        <dbReference type="EMBL" id="MCP8937941.1"/>
    </source>
</evidence>
<gene>
    <name evidence="1" type="ORF">NK718_05390</name>
</gene>
<dbReference type="RefSeq" id="WP_254739369.1">
    <property type="nucleotide sequence ID" value="NZ_JANCLU010000004.1"/>
</dbReference>
<comment type="caution">
    <text evidence="1">The sequence shown here is derived from an EMBL/GenBank/DDBJ whole genome shotgun (WGS) entry which is preliminary data.</text>
</comment>
<name>A0ABT1LAE7_9HYPH</name>
<evidence type="ECO:0008006" key="3">
    <source>
        <dbReference type="Google" id="ProtNLM"/>
    </source>
</evidence>
<evidence type="ECO:0000313" key="2">
    <source>
        <dbReference type="Proteomes" id="UP001205890"/>
    </source>
</evidence>
<keyword evidence="2" id="KW-1185">Reference proteome</keyword>
<protein>
    <recommendedName>
        <fullName evidence="3">Aminoglycoside phosphotransferase domain-containing protein</fullName>
    </recommendedName>
</protein>
<dbReference type="Proteomes" id="UP001205890">
    <property type="component" value="Unassembled WGS sequence"/>
</dbReference>
<dbReference type="EMBL" id="JANCLU010000004">
    <property type="protein sequence ID" value="MCP8937941.1"/>
    <property type="molecule type" value="Genomic_DNA"/>
</dbReference>
<reference evidence="1 2" key="1">
    <citation type="submission" date="2022-07" db="EMBL/GenBank/DDBJ databases">
        <authorList>
            <person name="Li W.-J."/>
            <person name="Deng Q.-Q."/>
        </authorList>
    </citation>
    <scope>NUCLEOTIDE SEQUENCE [LARGE SCALE GENOMIC DNA]</scope>
    <source>
        <strain evidence="1 2">SYSU M60028</strain>
    </source>
</reference>
<sequence length="352" mass="38610">MASCAAWVAETGGASGSEADGALAASVALLSRPETYGLPADTPVAVRETRTSFVFLTPTEAYKLKKPIRDALMDFTTLAARRRNAEEETRLNARLAATVYLGVVPLARAADGGLALGGPGEPVDWLVRMRRLFDDGFLDRALAERRVDRRSIEAAAERLAGFYARQTLVAAAPAEHVAAARRQILAARAILLHPRFGLSRRRVTRLCGSLLHVARDGGPLARRLALRPPVEGHGDLRPEHVWLDGAPLAIDCLEFSRPLRLVDPFDELGFLGLECERLGAPWVGPILLDAATRALDDRPTPDILRHYRSFRAVLRAALALRHYLEPPRREPKRWMAQAKAYLRLAAADPPRG</sequence>
<accession>A0ABT1LAE7</accession>
<organism evidence="1 2">
    <name type="scientific">Alsobacter ponti</name>
    <dbReference type="NCBI Taxonomy" id="2962936"/>
    <lineage>
        <taxon>Bacteria</taxon>
        <taxon>Pseudomonadati</taxon>
        <taxon>Pseudomonadota</taxon>
        <taxon>Alphaproteobacteria</taxon>
        <taxon>Hyphomicrobiales</taxon>
        <taxon>Alsobacteraceae</taxon>
        <taxon>Alsobacter</taxon>
    </lineage>
</organism>
<proteinExistence type="predicted"/>